<proteinExistence type="predicted"/>
<dbReference type="EMBL" id="OZ034813">
    <property type="protein sequence ID" value="CAL1356801.1"/>
    <property type="molecule type" value="Genomic_DNA"/>
</dbReference>
<evidence type="ECO:0000313" key="2">
    <source>
        <dbReference type="Proteomes" id="UP001497516"/>
    </source>
</evidence>
<evidence type="ECO:0000313" key="1">
    <source>
        <dbReference type="EMBL" id="CAL1356801.1"/>
    </source>
</evidence>
<dbReference type="Proteomes" id="UP001497516">
    <property type="component" value="Chromosome 1"/>
</dbReference>
<gene>
    <name evidence="1" type="ORF">LTRI10_LOCUS4477</name>
</gene>
<dbReference type="AlphaFoldDB" id="A0AAV2CKT5"/>
<keyword evidence="2" id="KW-1185">Reference proteome</keyword>
<protein>
    <submittedName>
        <fullName evidence="1">Uncharacterized protein</fullName>
    </submittedName>
</protein>
<sequence length="140" mass="16164">METIMENSERPCYIPQAELKGQLKLAMKQFVMDGERAYSKVAFQPITLLNHISLHKTKQTLMSVEKLGETVEKACAQLAHNCRLAMTKEEEEKEARNKDKVEKIEPVTKSSHDYNKHFLTIPFPSHVEIHIYRHNNGEVS</sequence>
<reference evidence="1 2" key="1">
    <citation type="submission" date="2024-04" db="EMBL/GenBank/DDBJ databases">
        <authorList>
            <person name="Fracassetti M."/>
        </authorList>
    </citation>
    <scope>NUCLEOTIDE SEQUENCE [LARGE SCALE GENOMIC DNA]</scope>
</reference>
<accession>A0AAV2CKT5</accession>
<organism evidence="1 2">
    <name type="scientific">Linum trigynum</name>
    <dbReference type="NCBI Taxonomy" id="586398"/>
    <lineage>
        <taxon>Eukaryota</taxon>
        <taxon>Viridiplantae</taxon>
        <taxon>Streptophyta</taxon>
        <taxon>Embryophyta</taxon>
        <taxon>Tracheophyta</taxon>
        <taxon>Spermatophyta</taxon>
        <taxon>Magnoliopsida</taxon>
        <taxon>eudicotyledons</taxon>
        <taxon>Gunneridae</taxon>
        <taxon>Pentapetalae</taxon>
        <taxon>rosids</taxon>
        <taxon>fabids</taxon>
        <taxon>Malpighiales</taxon>
        <taxon>Linaceae</taxon>
        <taxon>Linum</taxon>
    </lineage>
</organism>
<name>A0AAV2CKT5_9ROSI</name>